<sequence>MTYPLTVPALQVLQPLGVFYVISLPAKIVLQVAESERLRAVYSSETGTYHLEGTQRERQEKRLDSITDYINRSDAAFPNAIILAANSRSDFELDSDGQDDHGSEQLEWSVSKGANGGYELTIPSEAKTASIIDGQHRLFGFVNASPERLEMDLVCAVFIDLPLPFQAQLFAIINSTQKPVDKSLTYEQFGYNIDDETPEFWTPEKLAVFLTRKLSTEAGSPVQGKVLIAPKKDAHLLALSLDRSWRVSTAVIVEGVLRLISSNPKRDANFMLTGKKSSREKLVESRKDKSPLRDLYLQGNDALIYKVVNNYLTACDAVFWSVATDESFITRTIGVQALLDLLRLTVVGAMENKDISVGYFIKVLAPAGNIDFSDVKFKNASGSGRSIIARSIKDAIGLT</sequence>
<dbReference type="NCBIfam" id="TIGR03187">
    <property type="entry name" value="DGQHR"/>
    <property type="match status" value="1"/>
</dbReference>
<dbReference type="InterPro" id="IPR017642">
    <property type="entry name" value="DNA_S_mod_DndB"/>
</dbReference>
<dbReference type="Pfam" id="PF14072">
    <property type="entry name" value="DndB"/>
    <property type="match status" value="1"/>
</dbReference>
<gene>
    <name evidence="1" type="ORF">EZZ81_22985</name>
</gene>
<proteinExistence type="predicted"/>
<dbReference type="InterPro" id="IPR017601">
    <property type="entry name" value="DGQHR-contain_dom"/>
</dbReference>
<accession>A0AA46ZZW1</accession>
<dbReference type="EMBL" id="CP036495">
    <property type="protein sequence ID" value="UZA71938.1"/>
    <property type="molecule type" value="Genomic_DNA"/>
</dbReference>
<protein>
    <submittedName>
        <fullName evidence="1">DGQHR domain-containing protein</fullName>
    </submittedName>
</protein>
<name>A0AA46ZZW1_PSEVI</name>
<dbReference type="CDD" id="cd16413">
    <property type="entry name" value="DGQHR_domain"/>
    <property type="match status" value="1"/>
</dbReference>
<reference evidence="1" key="1">
    <citation type="submission" date="2019-02" db="EMBL/GenBank/DDBJ databases">
        <authorList>
            <person name="Lutz S."/>
            <person name="Schori C."/>
            <person name="Ahrens C.H."/>
            <person name="Gueguen E."/>
        </authorList>
    </citation>
    <scope>NUCLEOTIDE SEQUENCE</scope>
    <source>
        <strain evidence="1">Psy35</strain>
    </source>
</reference>
<evidence type="ECO:0000313" key="1">
    <source>
        <dbReference type="EMBL" id="UZA71938.1"/>
    </source>
</evidence>
<evidence type="ECO:0000313" key="2">
    <source>
        <dbReference type="Proteomes" id="UP001163644"/>
    </source>
</evidence>
<organism evidence="1 2">
    <name type="scientific">Pseudomonas viridiflava</name>
    <name type="common">Phytomonas viridiflava</name>
    <dbReference type="NCBI Taxonomy" id="33069"/>
    <lineage>
        <taxon>Bacteria</taxon>
        <taxon>Pseudomonadati</taxon>
        <taxon>Pseudomonadota</taxon>
        <taxon>Gammaproteobacteria</taxon>
        <taxon>Pseudomonadales</taxon>
        <taxon>Pseudomonadaceae</taxon>
        <taxon>Pseudomonas</taxon>
    </lineage>
</organism>
<dbReference type="AlphaFoldDB" id="A0AA46ZZW1"/>
<dbReference type="Proteomes" id="UP001163644">
    <property type="component" value="Chromosome"/>
</dbReference>